<dbReference type="GO" id="GO:0006508">
    <property type="term" value="P:proteolysis"/>
    <property type="evidence" value="ECO:0007669"/>
    <property type="project" value="InterPro"/>
</dbReference>
<dbReference type="SUPFAM" id="SSF53187">
    <property type="entry name" value="Zn-dependent exopeptidases"/>
    <property type="match status" value="1"/>
</dbReference>
<proteinExistence type="predicted"/>
<dbReference type="InterPro" id="IPR040626">
    <property type="entry name" value="Pepdidase_M14_N"/>
</dbReference>
<evidence type="ECO:0000313" key="3">
    <source>
        <dbReference type="EMBL" id="QHU15091.1"/>
    </source>
</evidence>
<evidence type="ECO:0000259" key="2">
    <source>
        <dbReference type="PROSITE" id="PS52035"/>
    </source>
</evidence>
<protein>
    <recommendedName>
        <fullName evidence="2">Peptidase M14 domain-containing protein</fullName>
    </recommendedName>
</protein>
<reference evidence="3" key="1">
    <citation type="journal article" date="2020" name="Nature">
        <title>Giant virus diversity and host interactions through global metagenomics.</title>
        <authorList>
            <person name="Schulz F."/>
            <person name="Roux S."/>
            <person name="Paez-Espino D."/>
            <person name="Jungbluth S."/>
            <person name="Walsh D.A."/>
            <person name="Denef V.J."/>
            <person name="McMahon K.D."/>
            <person name="Konstantinidis K.T."/>
            <person name="Eloe-Fadrosh E.A."/>
            <person name="Kyrpides N.C."/>
            <person name="Woyke T."/>
        </authorList>
    </citation>
    <scope>NUCLEOTIDE SEQUENCE</scope>
    <source>
        <strain evidence="3">GVMAG-S-1102244-55</strain>
    </source>
</reference>
<dbReference type="Gene3D" id="3.40.630.10">
    <property type="entry name" value="Zn peptidases"/>
    <property type="match status" value="1"/>
</dbReference>
<dbReference type="GO" id="GO:0004181">
    <property type="term" value="F:metallocarboxypeptidase activity"/>
    <property type="evidence" value="ECO:0007669"/>
    <property type="project" value="InterPro"/>
</dbReference>
<sequence length="359" mass="42464">MPKTLKINKHKRKNKTRRNKQIIISSDFESGNIVKIDSTTNNNVHLEIRGEKYEKKQTNKYRNWFYFKAKNVNHKTKFTIHDLKNFDDDWKGYTVCYSYDNKRWKRLPTKVDLKKLKMTWKINPKKSTIWFAYYVPYPYSKSKKLLRNMKVIGKSVKGNPIHMKKLGTGKTKVWLVSGQHPGETINSWILEGFVKRIMERKMLLKKYTFFIIPNANPDGNIQGNWYTTSQGYNMNRNWFNNKSKEINAIKKQLNKHGYDLVFDLHGDEGCKKHFLVSRLTDKHPLHDKINKALNKKNKHFQLKNFYNEKYMKLVNSTLDDFTGGITVEGALKHPLRNNKTLQDEPLRIGYDIAEVLAEI</sequence>
<evidence type="ECO:0000256" key="1">
    <source>
        <dbReference type="ARBA" id="ARBA00001947"/>
    </source>
</evidence>
<dbReference type="PANTHER" id="PTHR12756:SF11">
    <property type="entry name" value="CYTOSOLIC CARBOXYPEPTIDASE 1"/>
    <property type="match status" value="1"/>
</dbReference>
<accession>A0A6C0KD34</accession>
<dbReference type="Pfam" id="PF00246">
    <property type="entry name" value="Peptidase_M14"/>
    <property type="match status" value="1"/>
</dbReference>
<dbReference type="PANTHER" id="PTHR12756">
    <property type="entry name" value="CYTOSOLIC CARBOXYPEPTIDASE"/>
    <property type="match status" value="1"/>
</dbReference>
<dbReference type="AlphaFoldDB" id="A0A6C0KD34"/>
<dbReference type="Gene3D" id="2.60.40.3120">
    <property type="match status" value="1"/>
</dbReference>
<dbReference type="PROSITE" id="PS52035">
    <property type="entry name" value="PEPTIDASE_M14"/>
    <property type="match status" value="1"/>
</dbReference>
<dbReference type="Pfam" id="PF18027">
    <property type="entry name" value="Pepdidase_M14_N"/>
    <property type="match status" value="1"/>
</dbReference>
<dbReference type="EMBL" id="MN740849">
    <property type="protein sequence ID" value="QHU15091.1"/>
    <property type="molecule type" value="Genomic_DNA"/>
</dbReference>
<dbReference type="InterPro" id="IPR000834">
    <property type="entry name" value="Peptidase_M14"/>
</dbReference>
<name>A0A6C0KD34_9ZZZZ</name>
<feature type="domain" description="Peptidase M14" evidence="2">
    <location>
        <begin position="121"/>
        <end position="359"/>
    </location>
</feature>
<dbReference type="InterPro" id="IPR050821">
    <property type="entry name" value="Cytosolic_carboxypeptidase"/>
</dbReference>
<comment type="cofactor">
    <cofactor evidence="1">
        <name>Zn(2+)</name>
        <dbReference type="ChEBI" id="CHEBI:29105"/>
    </cofactor>
</comment>
<organism evidence="3">
    <name type="scientific">viral metagenome</name>
    <dbReference type="NCBI Taxonomy" id="1070528"/>
    <lineage>
        <taxon>unclassified sequences</taxon>
        <taxon>metagenomes</taxon>
        <taxon>organismal metagenomes</taxon>
    </lineage>
</organism>
<dbReference type="GO" id="GO:0008270">
    <property type="term" value="F:zinc ion binding"/>
    <property type="evidence" value="ECO:0007669"/>
    <property type="project" value="InterPro"/>
</dbReference>